<reference evidence="1 2" key="1">
    <citation type="submission" date="2014-11" db="EMBL/GenBank/DDBJ databases">
        <authorList>
            <person name="Zhu J."/>
            <person name="Qi W."/>
            <person name="Song R."/>
        </authorList>
    </citation>
    <scope>NUCLEOTIDE SEQUENCE [LARGE SCALE GENOMIC DNA]</scope>
</reference>
<dbReference type="VEuPathDB" id="CryptoDB:Vbra_22144"/>
<dbReference type="EMBL" id="CDMY01000624">
    <property type="protein sequence ID" value="CEM26921.1"/>
    <property type="molecule type" value="Genomic_DNA"/>
</dbReference>
<gene>
    <name evidence="1" type="ORF">Vbra_22144</name>
</gene>
<evidence type="ECO:0000313" key="2">
    <source>
        <dbReference type="Proteomes" id="UP000041254"/>
    </source>
</evidence>
<dbReference type="InParanoid" id="A0A0G4GCC9"/>
<organism evidence="1 2">
    <name type="scientific">Vitrella brassicaformis (strain CCMP3155)</name>
    <dbReference type="NCBI Taxonomy" id="1169540"/>
    <lineage>
        <taxon>Eukaryota</taxon>
        <taxon>Sar</taxon>
        <taxon>Alveolata</taxon>
        <taxon>Colpodellida</taxon>
        <taxon>Vitrellaceae</taxon>
        <taxon>Vitrella</taxon>
    </lineage>
</organism>
<protein>
    <submittedName>
        <fullName evidence="1">Uncharacterized protein</fullName>
    </submittedName>
</protein>
<evidence type="ECO:0000313" key="1">
    <source>
        <dbReference type="EMBL" id="CEM26921.1"/>
    </source>
</evidence>
<dbReference type="Proteomes" id="UP000041254">
    <property type="component" value="Unassembled WGS sequence"/>
</dbReference>
<dbReference type="AlphaFoldDB" id="A0A0G4GCC9"/>
<proteinExistence type="predicted"/>
<accession>A0A0G4GCC9</accession>
<sequence>MDVSSQNHELPEASADEKVPFTGFRSMPNEVLSYAGSFFSTMDGSKQISEVSRHFCTCATGEPSSSIMKPHTERPGEASSLYSHLHIDKEVFWDLPAHVTSRLERTHHQSIVIKMDPKWPVNEMVIAAIRRSPDVLQKLVITTLHGMESEKFPADGQVVGSPPAVTPPPPADRIVFPHVKKLRVDSLRYFVRMVTEGFEWPELMELHGDLFFGSDRKGDSYDDDHITESFVDQPLAHFLSTSKKLQRLCVYPFTPYPRRLPHSFPLMVNMTHLTTLEWLNVRDNLSHPEAPFDALHPFLGVLRRLWGRKNDTRKRKVTLLRGLCVDEGLMRRMTSTAGPHGLSAVGFIEQLEAMGCQVAYSGGNTVKLDCVSVENNVVDPPPLHPVVRRMAEGFAAATKRVHIIYGGVRLPERWSFLPPFTRASELRITFGRDELLDVHDDDFSTIPGFLINEPDRYPNVKDLILERIGRSTGGDSVIADPPNPLSRIMTTALPSLQRPHLLCMAPSVTAQCLLYLRDRTAKLEELEVSWPRLPVELPPLVLAPPLVPPVKQLLINNSRRPVWGAASVNSLFSLALLLMPDTADITLRLSHADRNTVFAVMQCVRRCGRYYDVELPIPDDDDGEESPTFIVKMTKKAGTD</sequence>
<keyword evidence="2" id="KW-1185">Reference proteome</keyword>
<dbReference type="PhylomeDB" id="A0A0G4GCC9"/>
<name>A0A0G4GCC9_VITBC</name>